<accession>A0A0J1BJ15</accession>
<keyword evidence="2" id="KW-1185">Reference proteome</keyword>
<dbReference type="AlphaFoldDB" id="A0A0J1BJ15"/>
<evidence type="ECO:0000313" key="1">
    <source>
        <dbReference type="EMBL" id="KLU06530.1"/>
    </source>
</evidence>
<sequence>MGVAEKIGDLRRRALLSLSNRFSSSPPSVRSPRFPADFAWFLRRLLGRH</sequence>
<dbReference type="PATRIC" id="fig|595434.4.peg.1660"/>
<reference evidence="1" key="1">
    <citation type="submission" date="2015-05" db="EMBL/GenBank/DDBJ databases">
        <title>Permanent draft genome of Rhodopirellula islandicus K833.</title>
        <authorList>
            <person name="Kizina J."/>
            <person name="Richter M."/>
            <person name="Glockner F.O."/>
            <person name="Harder J."/>
        </authorList>
    </citation>
    <scope>NUCLEOTIDE SEQUENCE [LARGE SCALE GENOMIC DNA]</scope>
    <source>
        <strain evidence="1">K833</strain>
    </source>
</reference>
<dbReference type="Proteomes" id="UP000036367">
    <property type="component" value="Unassembled WGS sequence"/>
</dbReference>
<evidence type="ECO:0000313" key="2">
    <source>
        <dbReference type="Proteomes" id="UP000036367"/>
    </source>
</evidence>
<organism evidence="1 2">
    <name type="scientific">Rhodopirellula islandica</name>
    <dbReference type="NCBI Taxonomy" id="595434"/>
    <lineage>
        <taxon>Bacteria</taxon>
        <taxon>Pseudomonadati</taxon>
        <taxon>Planctomycetota</taxon>
        <taxon>Planctomycetia</taxon>
        <taxon>Pirellulales</taxon>
        <taxon>Pirellulaceae</taxon>
        <taxon>Rhodopirellula</taxon>
    </lineage>
</organism>
<comment type="caution">
    <text evidence="1">The sequence shown here is derived from an EMBL/GenBank/DDBJ whole genome shotgun (WGS) entry which is preliminary data.</text>
</comment>
<dbReference type="EMBL" id="LECT01000015">
    <property type="protein sequence ID" value="KLU06530.1"/>
    <property type="molecule type" value="Genomic_DNA"/>
</dbReference>
<dbReference type="STRING" id="595434.RISK_001741"/>
<name>A0A0J1BJ15_RHOIS</name>
<gene>
    <name evidence="1" type="ORF">RISK_001741</name>
</gene>
<proteinExistence type="predicted"/>
<protein>
    <submittedName>
        <fullName evidence="1">Uncharacterized protein</fullName>
    </submittedName>
</protein>